<reference evidence="1" key="1">
    <citation type="submission" date="2021-02" db="EMBL/GenBank/DDBJ databases">
        <authorList>
            <person name="Nieuwenhuis M."/>
            <person name="Van De Peppel L.J.J."/>
        </authorList>
    </citation>
    <scope>NUCLEOTIDE SEQUENCE</scope>
    <source>
        <strain evidence="1">D49</strain>
    </source>
</reference>
<sequence>MTLATTAITSFGLITILSWLGYEQWFSYFPWQRFSLQWKKLSENLFSRSATPEDLAPDSASLHSVASNSSAMSIMSNLSRILPRISLSADLPEDVEKHPHNPHAVVREQ</sequence>
<evidence type="ECO:0000313" key="2">
    <source>
        <dbReference type="Proteomes" id="UP000717328"/>
    </source>
</evidence>
<comment type="caution">
    <text evidence="1">The sequence shown here is derived from an EMBL/GenBank/DDBJ whole genome shotgun (WGS) entry which is preliminary data.</text>
</comment>
<reference evidence="1" key="2">
    <citation type="submission" date="2021-10" db="EMBL/GenBank/DDBJ databases">
        <title>Phylogenomics reveals ancestral predisposition of the termite-cultivated fungus Termitomyces towards a domesticated lifestyle.</title>
        <authorList>
            <person name="Auxier B."/>
            <person name="Grum-Grzhimaylo A."/>
            <person name="Cardenas M.E."/>
            <person name="Lodge J.D."/>
            <person name="Laessoe T."/>
            <person name="Pedersen O."/>
            <person name="Smith M.E."/>
            <person name="Kuyper T.W."/>
            <person name="Franco-Molano E.A."/>
            <person name="Baroni T.J."/>
            <person name="Aanen D.K."/>
        </authorList>
    </citation>
    <scope>NUCLEOTIDE SEQUENCE</scope>
    <source>
        <strain evidence="1">D49</strain>
    </source>
</reference>
<evidence type="ECO:0000313" key="1">
    <source>
        <dbReference type="EMBL" id="KAG5651040.1"/>
    </source>
</evidence>
<organism evidence="1 2">
    <name type="scientific">Sphagnurus paluster</name>
    <dbReference type="NCBI Taxonomy" id="117069"/>
    <lineage>
        <taxon>Eukaryota</taxon>
        <taxon>Fungi</taxon>
        <taxon>Dikarya</taxon>
        <taxon>Basidiomycota</taxon>
        <taxon>Agaricomycotina</taxon>
        <taxon>Agaricomycetes</taxon>
        <taxon>Agaricomycetidae</taxon>
        <taxon>Agaricales</taxon>
        <taxon>Tricholomatineae</taxon>
        <taxon>Lyophyllaceae</taxon>
        <taxon>Sphagnurus</taxon>
    </lineage>
</organism>
<dbReference type="OrthoDB" id="3040486at2759"/>
<proteinExistence type="predicted"/>
<dbReference type="EMBL" id="JABCKI010000310">
    <property type="protein sequence ID" value="KAG5651040.1"/>
    <property type="molecule type" value="Genomic_DNA"/>
</dbReference>
<keyword evidence="2" id="KW-1185">Reference proteome</keyword>
<gene>
    <name evidence="1" type="ORF">H0H81_010123</name>
</gene>
<dbReference type="AlphaFoldDB" id="A0A9P7GPF1"/>
<name>A0A9P7GPF1_9AGAR</name>
<dbReference type="Proteomes" id="UP000717328">
    <property type="component" value="Unassembled WGS sequence"/>
</dbReference>
<accession>A0A9P7GPF1</accession>
<protein>
    <submittedName>
        <fullName evidence="1">Uncharacterized protein</fullName>
    </submittedName>
</protein>